<dbReference type="InterPro" id="IPR000086">
    <property type="entry name" value="NUDIX_hydrolase_dom"/>
</dbReference>
<dbReference type="PANTHER" id="PTHR43736">
    <property type="entry name" value="ADP-RIBOSE PYROPHOSPHATASE"/>
    <property type="match status" value="1"/>
</dbReference>
<name>A0A425Y328_9BACT</name>
<proteinExistence type="inferred from homology"/>
<dbReference type="PRINTS" id="PR00502">
    <property type="entry name" value="NUDIXFAMILY"/>
</dbReference>
<dbReference type="SUPFAM" id="SSF55811">
    <property type="entry name" value="Nudix"/>
    <property type="match status" value="1"/>
</dbReference>
<dbReference type="InterPro" id="IPR020476">
    <property type="entry name" value="Nudix_hydrolase"/>
</dbReference>
<dbReference type="RefSeq" id="WP_125030208.1">
    <property type="nucleotide sequence ID" value="NZ_JAPXVP010000001.1"/>
</dbReference>
<dbReference type="Gene3D" id="3.90.79.10">
    <property type="entry name" value="Nucleoside Triphosphate Pyrophosphohydrolase"/>
    <property type="match status" value="1"/>
</dbReference>
<dbReference type="CDD" id="cd03673">
    <property type="entry name" value="NUDIX_Ap6A_hydrolase"/>
    <property type="match status" value="1"/>
</dbReference>
<evidence type="ECO:0000259" key="3">
    <source>
        <dbReference type="PROSITE" id="PS51462"/>
    </source>
</evidence>
<dbReference type="OrthoDB" id="9816289at2"/>
<accession>A0A425Y328</accession>
<evidence type="ECO:0000313" key="5">
    <source>
        <dbReference type="Proteomes" id="UP000285794"/>
    </source>
</evidence>
<feature type="domain" description="Nudix hydrolase" evidence="3">
    <location>
        <begin position="70"/>
        <end position="198"/>
    </location>
</feature>
<reference evidence="4 5" key="1">
    <citation type="submission" date="2018-07" db="EMBL/GenBank/DDBJ databases">
        <title>Draft genome sequence of Ancylomarina sp. M1P.</title>
        <authorList>
            <person name="Yadav S."/>
            <person name="Villanueva L."/>
            <person name="Damste J.S.S."/>
        </authorList>
    </citation>
    <scope>NUCLEOTIDE SEQUENCE [LARGE SCALE GENOMIC DNA]</scope>
    <source>
        <strain evidence="4 5">M1P</strain>
    </source>
</reference>
<comment type="caution">
    <text evidence="4">The sequence shown here is derived from an EMBL/GenBank/DDBJ whole genome shotgun (WGS) entry which is preliminary data.</text>
</comment>
<dbReference type="Proteomes" id="UP000285794">
    <property type="component" value="Unassembled WGS sequence"/>
</dbReference>
<comment type="similarity">
    <text evidence="2">Belongs to the Nudix hydrolase family.</text>
</comment>
<evidence type="ECO:0000313" key="4">
    <source>
        <dbReference type="EMBL" id="RRG22581.1"/>
    </source>
</evidence>
<keyword evidence="5" id="KW-1185">Reference proteome</keyword>
<organism evidence="4 5">
    <name type="scientific">Ancylomarina euxinus</name>
    <dbReference type="NCBI Taxonomy" id="2283627"/>
    <lineage>
        <taxon>Bacteria</taxon>
        <taxon>Pseudomonadati</taxon>
        <taxon>Bacteroidota</taxon>
        <taxon>Bacteroidia</taxon>
        <taxon>Marinilabiliales</taxon>
        <taxon>Marinifilaceae</taxon>
        <taxon>Ancylomarina</taxon>
    </lineage>
</organism>
<sequence length="200" mass="23334">MYKVFFKDRAIFLGDKAESMNFPYMVYLWTEGDNLEAIVSDFDHDENKESLFFAAADVEALFSEFKNQFKYIEAAGGLVFNQENEILAIHRLGKWDLPKGKVENGETIDEAALREVEEECGISNLQVDEELESTYHTYWMNNSWILKRSYWFKMSYSGNEKLVPQTEEDIEDVSWIPTNKLDEFRANTYASILEVIKEIA</sequence>
<gene>
    <name evidence="4" type="ORF">DWB61_07150</name>
</gene>
<dbReference type="PANTHER" id="PTHR43736:SF1">
    <property type="entry name" value="DIHYDRONEOPTERIN TRIPHOSPHATE DIPHOSPHATASE"/>
    <property type="match status" value="1"/>
</dbReference>
<dbReference type="InterPro" id="IPR020084">
    <property type="entry name" value="NUDIX_hydrolase_CS"/>
</dbReference>
<evidence type="ECO:0000256" key="1">
    <source>
        <dbReference type="ARBA" id="ARBA00022801"/>
    </source>
</evidence>
<dbReference type="PROSITE" id="PS51462">
    <property type="entry name" value="NUDIX"/>
    <property type="match status" value="1"/>
</dbReference>
<dbReference type="EMBL" id="QQWG01000005">
    <property type="protein sequence ID" value="RRG22581.1"/>
    <property type="molecule type" value="Genomic_DNA"/>
</dbReference>
<dbReference type="PROSITE" id="PS00893">
    <property type="entry name" value="NUDIX_BOX"/>
    <property type="match status" value="1"/>
</dbReference>
<dbReference type="AlphaFoldDB" id="A0A425Y328"/>
<keyword evidence="1 2" id="KW-0378">Hydrolase</keyword>
<evidence type="ECO:0000256" key="2">
    <source>
        <dbReference type="RuleBase" id="RU003476"/>
    </source>
</evidence>
<dbReference type="Pfam" id="PF00293">
    <property type="entry name" value="NUDIX"/>
    <property type="match status" value="1"/>
</dbReference>
<protein>
    <submittedName>
        <fullName evidence="4">NUDIX domain-containing protein</fullName>
    </submittedName>
</protein>
<dbReference type="InterPro" id="IPR015797">
    <property type="entry name" value="NUDIX_hydrolase-like_dom_sf"/>
</dbReference>
<dbReference type="GO" id="GO:0016787">
    <property type="term" value="F:hydrolase activity"/>
    <property type="evidence" value="ECO:0007669"/>
    <property type="project" value="UniProtKB-KW"/>
</dbReference>